<evidence type="ECO:0000313" key="2">
    <source>
        <dbReference type="EMBL" id="KAJ7733509.1"/>
    </source>
</evidence>
<reference evidence="2" key="1">
    <citation type="submission" date="2023-03" db="EMBL/GenBank/DDBJ databases">
        <title>Massive genome expansion in bonnet fungi (Mycena s.s.) driven by repeated elements and novel gene families across ecological guilds.</title>
        <authorList>
            <consortium name="Lawrence Berkeley National Laboratory"/>
            <person name="Harder C.B."/>
            <person name="Miyauchi S."/>
            <person name="Viragh M."/>
            <person name="Kuo A."/>
            <person name="Thoen E."/>
            <person name="Andreopoulos B."/>
            <person name="Lu D."/>
            <person name="Skrede I."/>
            <person name="Drula E."/>
            <person name="Henrissat B."/>
            <person name="Morin E."/>
            <person name="Kohler A."/>
            <person name="Barry K."/>
            <person name="LaButti K."/>
            <person name="Morin E."/>
            <person name="Salamov A."/>
            <person name="Lipzen A."/>
            <person name="Mereny Z."/>
            <person name="Hegedus B."/>
            <person name="Baldrian P."/>
            <person name="Stursova M."/>
            <person name="Weitz H."/>
            <person name="Taylor A."/>
            <person name="Grigoriev I.V."/>
            <person name="Nagy L.G."/>
            <person name="Martin F."/>
            <person name="Kauserud H."/>
        </authorList>
    </citation>
    <scope>NUCLEOTIDE SEQUENCE</scope>
    <source>
        <strain evidence="2">CBHHK182m</strain>
    </source>
</reference>
<feature type="compositionally biased region" description="Polar residues" evidence="1">
    <location>
        <begin position="182"/>
        <end position="192"/>
    </location>
</feature>
<sequence>MWLAPSTVRRGSKCEGARMPVRMVQQGSSPNPFKRWHRRSLSSIHFLQSTFFQTNFLHMPLFIKLRMSVLCALLFSVEALTAPVPNANLAKPEDDPTQLDLPGSTASGPIHFDSGPFGDGSEHGAAPWRAPRCLRRRRANGARSGRVEAGRNPGHRETHHSHPPPKNVGEGDEARPRAILSSGPTVTNLGKNNQEDVLVGGE</sequence>
<evidence type="ECO:0000256" key="1">
    <source>
        <dbReference type="SAM" id="MobiDB-lite"/>
    </source>
</evidence>
<protein>
    <submittedName>
        <fullName evidence="2">Uncharacterized protein</fullName>
    </submittedName>
</protein>
<comment type="caution">
    <text evidence="2">The sequence shown here is derived from an EMBL/GenBank/DDBJ whole genome shotgun (WGS) entry which is preliminary data.</text>
</comment>
<accession>A0AAD7MWC5</accession>
<evidence type="ECO:0000313" key="3">
    <source>
        <dbReference type="Proteomes" id="UP001215598"/>
    </source>
</evidence>
<proteinExistence type="predicted"/>
<feature type="region of interest" description="Disordered" evidence="1">
    <location>
        <begin position="88"/>
        <end position="202"/>
    </location>
</feature>
<keyword evidence="3" id="KW-1185">Reference proteome</keyword>
<dbReference type="Proteomes" id="UP001215598">
    <property type="component" value="Unassembled WGS sequence"/>
</dbReference>
<gene>
    <name evidence="2" type="ORF">B0H16DRAFT_1579589</name>
</gene>
<dbReference type="EMBL" id="JARKIB010000138">
    <property type="protein sequence ID" value="KAJ7733509.1"/>
    <property type="molecule type" value="Genomic_DNA"/>
</dbReference>
<dbReference type="AlphaFoldDB" id="A0AAD7MWC5"/>
<name>A0AAD7MWC5_9AGAR</name>
<organism evidence="2 3">
    <name type="scientific">Mycena metata</name>
    <dbReference type="NCBI Taxonomy" id="1033252"/>
    <lineage>
        <taxon>Eukaryota</taxon>
        <taxon>Fungi</taxon>
        <taxon>Dikarya</taxon>
        <taxon>Basidiomycota</taxon>
        <taxon>Agaricomycotina</taxon>
        <taxon>Agaricomycetes</taxon>
        <taxon>Agaricomycetidae</taxon>
        <taxon>Agaricales</taxon>
        <taxon>Marasmiineae</taxon>
        <taxon>Mycenaceae</taxon>
        <taxon>Mycena</taxon>
    </lineage>
</organism>